<evidence type="ECO:0000313" key="1">
    <source>
        <dbReference type="EMBL" id="KAJ2897408.1"/>
    </source>
</evidence>
<comment type="caution">
    <text evidence="1">The sequence shown here is derived from an EMBL/GenBank/DDBJ whole genome shotgun (WGS) entry which is preliminary data.</text>
</comment>
<protein>
    <submittedName>
        <fullName evidence="1">Uncharacterized protein</fullName>
    </submittedName>
</protein>
<gene>
    <name evidence="1" type="ORF">IWW38_001735</name>
</gene>
<evidence type="ECO:0000313" key="2">
    <source>
        <dbReference type="Proteomes" id="UP001139981"/>
    </source>
</evidence>
<keyword evidence="2" id="KW-1185">Reference proteome</keyword>
<reference evidence="1" key="1">
    <citation type="submission" date="2022-07" db="EMBL/GenBank/DDBJ databases">
        <title>Phylogenomic reconstructions and comparative analyses of Kickxellomycotina fungi.</title>
        <authorList>
            <person name="Reynolds N.K."/>
            <person name="Stajich J.E."/>
            <person name="Barry K."/>
            <person name="Grigoriev I.V."/>
            <person name="Crous P."/>
            <person name="Smith M.E."/>
        </authorList>
    </citation>
    <scope>NUCLEOTIDE SEQUENCE</scope>
    <source>
        <strain evidence="1">CBS 190363</strain>
    </source>
</reference>
<name>A0ACC1M5X6_9FUNG</name>
<accession>A0ACC1M5X6</accession>
<organism evidence="1 2">
    <name type="scientific">Coemansia aciculifera</name>
    <dbReference type="NCBI Taxonomy" id="417176"/>
    <lineage>
        <taxon>Eukaryota</taxon>
        <taxon>Fungi</taxon>
        <taxon>Fungi incertae sedis</taxon>
        <taxon>Zoopagomycota</taxon>
        <taxon>Kickxellomycotina</taxon>
        <taxon>Kickxellomycetes</taxon>
        <taxon>Kickxellales</taxon>
        <taxon>Kickxellaceae</taxon>
        <taxon>Coemansia</taxon>
    </lineage>
</organism>
<proteinExistence type="predicted"/>
<dbReference type="Proteomes" id="UP001139981">
    <property type="component" value="Unassembled WGS sequence"/>
</dbReference>
<dbReference type="EMBL" id="JANBVB010000121">
    <property type="protein sequence ID" value="KAJ2897408.1"/>
    <property type="molecule type" value="Genomic_DNA"/>
</dbReference>
<sequence>MIFTSPFPSIAEPPAQDLASFIFEHAEKHSAFGADPSLPALTDHAVTQSFNDVQRMASRFASGLINNLGLERGDMVAVLVPNSAYYPAIVLGVLMAGLVCATGNPASTVGEIRHLLGLCKANAVVATEPNLPTVMAAILESDIHIPRHRILTIDGQKNTVHECLSDKPFNRLLLTTAEQARNTPAVMLLSSGTTGLPKGVLLSHANIASNILQMVIMEAHDPHIAAAERKVLQQAHMACVPFFHSYGLVMVMLLSLAKSHHQIVMPKFDLEQFCILIEQHQVAVALIAPPTVVQLAESPIVDKYDLSSFVYIGCGGAPLTRKTQSRVQARLGCRIVQAYGMSELSLLSHRAKVHGAPEGTVGYLASSMECMILGDSGEQLGTNELGELCMRGPNVMMGYFMNAQATAQTIDHSGFIHTGDIGRVDDNGLYYIVDRKKELIKYKGFQVAPAELEGILLNHPAVLDAAVIRVLDHVQETELPKAFVVVKPGMDSVGITDNIKAWVAERVAHYKALRGGVEIVSSIPKSPSGKILRRVLRDMEETKNKRSVVKL</sequence>